<protein>
    <submittedName>
        <fullName evidence="4">Uncharacterized protein MANES_03G213100</fullName>
    </submittedName>
</protein>
<dbReference type="GO" id="GO:0004190">
    <property type="term" value="F:aspartic-type endopeptidase activity"/>
    <property type="evidence" value="ECO:0007669"/>
    <property type="project" value="InterPro"/>
</dbReference>
<dbReference type="GO" id="GO:0006508">
    <property type="term" value="P:proteolysis"/>
    <property type="evidence" value="ECO:0007669"/>
    <property type="project" value="InterPro"/>
</dbReference>
<dbReference type="SUPFAM" id="SSF50630">
    <property type="entry name" value="Acid proteases"/>
    <property type="match status" value="1"/>
</dbReference>
<dbReference type="InterPro" id="IPR001969">
    <property type="entry name" value="Aspartic_peptidase_AS"/>
</dbReference>
<feature type="signal peptide" evidence="2">
    <location>
        <begin position="1"/>
        <end position="27"/>
    </location>
</feature>
<dbReference type="Pfam" id="PF00026">
    <property type="entry name" value="Asp"/>
    <property type="match status" value="1"/>
</dbReference>
<dbReference type="Gene3D" id="2.40.70.10">
    <property type="entry name" value="Acid Proteases"/>
    <property type="match status" value="1"/>
</dbReference>
<dbReference type="InterPro" id="IPR033121">
    <property type="entry name" value="PEPTIDASE_A1"/>
</dbReference>
<proteinExistence type="inferred from homology"/>
<evidence type="ECO:0000256" key="2">
    <source>
        <dbReference type="SAM" id="SignalP"/>
    </source>
</evidence>
<feature type="chain" id="PRO_5015155512" evidence="2">
    <location>
        <begin position="28"/>
        <end position="129"/>
    </location>
</feature>
<organism evidence="4">
    <name type="scientific">Rhizophora mucronata</name>
    <name type="common">Asiatic mangrove</name>
    <dbReference type="NCBI Taxonomy" id="61149"/>
    <lineage>
        <taxon>Eukaryota</taxon>
        <taxon>Viridiplantae</taxon>
        <taxon>Streptophyta</taxon>
        <taxon>Embryophyta</taxon>
        <taxon>Tracheophyta</taxon>
        <taxon>Spermatophyta</taxon>
        <taxon>Magnoliopsida</taxon>
        <taxon>eudicotyledons</taxon>
        <taxon>Gunneridae</taxon>
        <taxon>Pentapetalae</taxon>
        <taxon>rosids</taxon>
        <taxon>fabids</taxon>
        <taxon>Malpighiales</taxon>
        <taxon>Rhizophoraceae</taxon>
        <taxon>Rhizophora</taxon>
    </lineage>
</organism>
<dbReference type="InterPro" id="IPR021109">
    <property type="entry name" value="Peptidase_aspartic_dom_sf"/>
</dbReference>
<feature type="domain" description="Peptidase A1" evidence="3">
    <location>
        <begin position="89"/>
        <end position="129"/>
    </location>
</feature>
<reference evidence="4" key="1">
    <citation type="submission" date="2018-02" db="EMBL/GenBank/DDBJ databases">
        <title>Rhizophora mucronata_Transcriptome.</title>
        <authorList>
            <person name="Meera S.P."/>
            <person name="Sreeshan A."/>
            <person name="Augustine A."/>
        </authorList>
    </citation>
    <scope>NUCLEOTIDE SEQUENCE</scope>
    <source>
        <tissue evidence="4">Leaf</tissue>
    </source>
</reference>
<keyword evidence="2" id="KW-0732">Signal</keyword>
<dbReference type="PANTHER" id="PTHR47966:SF20">
    <property type="entry name" value="ASPARTIC PROTEINASE-LIKE"/>
    <property type="match status" value="1"/>
</dbReference>
<comment type="similarity">
    <text evidence="1">Belongs to the peptidase A1 family.</text>
</comment>
<dbReference type="EMBL" id="GGEC01022107">
    <property type="protein sequence ID" value="MBX02591.1"/>
    <property type="molecule type" value="Transcribed_RNA"/>
</dbReference>
<dbReference type="AlphaFoldDB" id="A0A2P2KA50"/>
<sequence>MTVGSMGIKFLLLAIWIAAWLDSLAPADSFYGLVRIPLKKRPLDLYTINAARIIAAGTSPVRGIENTNTSFMKTKENIVYLKNYLDTQYYGEIGIGSPPQSFTVIFDTGSSNLWVPSSKCLLSVSPTRT</sequence>
<name>A0A2P2KA50_RHIMU</name>
<dbReference type="InterPro" id="IPR001461">
    <property type="entry name" value="Aspartic_peptidase_A1"/>
</dbReference>
<dbReference type="PROSITE" id="PS00141">
    <property type="entry name" value="ASP_PROTEASE"/>
    <property type="match status" value="1"/>
</dbReference>
<evidence type="ECO:0000259" key="3">
    <source>
        <dbReference type="PROSITE" id="PS51767"/>
    </source>
</evidence>
<evidence type="ECO:0000256" key="1">
    <source>
        <dbReference type="ARBA" id="ARBA00007447"/>
    </source>
</evidence>
<accession>A0A2P2KA50</accession>
<evidence type="ECO:0000313" key="4">
    <source>
        <dbReference type="EMBL" id="MBX02591.1"/>
    </source>
</evidence>
<dbReference type="PROSITE" id="PS51767">
    <property type="entry name" value="PEPTIDASE_A1"/>
    <property type="match status" value="1"/>
</dbReference>
<dbReference type="PANTHER" id="PTHR47966">
    <property type="entry name" value="BETA-SITE APP-CLEAVING ENZYME, ISOFORM A-RELATED"/>
    <property type="match status" value="1"/>
</dbReference>